<evidence type="ECO:0000313" key="3">
    <source>
        <dbReference type="Proteomes" id="UP000559027"/>
    </source>
</evidence>
<sequence>MYVHPVPSPLQAIDRSLSIPTFPQRIALEILIALQEVEDVTVDALLEEKVQKNKPRPAPAPTHTEDVLLSSAPSYEVVVETAIPPSEPSQTSNAVDRTPSPSAPLLQSDSLTATIEITPAPVSELSPSIQAVIPGDSLSQQEQVHEENVAGYAGDVADDAQGSTAVARDAFGAGVEDQQ</sequence>
<reference evidence="2 3" key="1">
    <citation type="journal article" date="2020" name="ISME J.">
        <title>Uncovering the hidden diversity of litter-decomposition mechanisms in mushroom-forming fungi.</title>
        <authorList>
            <person name="Floudas D."/>
            <person name="Bentzer J."/>
            <person name="Ahren D."/>
            <person name="Johansson T."/>
            <person name="Persson P."/>
            <person name="Tunlid A."/>
        </authorList>
    </citation>
    <scope>NUCLEOTIDE SEQUENCE [LARGE SCALE GENOMIC DNA]</scope>
    <source>
        <strain evidence="2 3">CBS 146.42</strain>
    </source>
</reference>
<keyword evidence="3" id="KW-1185">Reference proteome</keyword>
<organism evidence="2 3">
    <name type="scientific">Leucocoprinus leucothites</name>
    <dbReference type="NCBI Taxonomy" id="201217"/>
    <lineage>
        <taxon>Eukaryota</taxon>
        <taxon>Fungi</taxon>
        <taxon>Dikarya</taxon>
        <taxon>Basidiomycota</taxon>
        <taxon>Agaricomycotina</taxon>
        <taxon>Agaricomycetes</taxon>
        <taxon>Agaricomycetidae</taxon>
        <taxon>Agaricales</taxon>
        <taxon>Agaricineae</taxon>
        <taxon>Agaricaceae</taxon>
        <taxon>Leucocoprinus</taxon>
    </lineage>
</organism>
<dbReference type="Proteomes" id="UP000559027">
    <property type="component" value="Unassembled WGS sequence"/>
</dbReference>
<dbReference type="EMBL" id="JAACJO010000022">
    <property type="protein sequence ID" value="KAF5347919.1"/>
    <property type="molecule type" value="Genomic_DNA"/>
</dbReference>
<evidence type="ECO:0000313" key="2">
    <source>
        <dbReference type="EMBL" id="KAF5347919.1"/>
    </source>
</evidence>
<dbReference type="OrthoDB" id="2592022at2759"/>
<protein>
    <submittedName>
        <fullName evidence="2">Uncharacterized protein</fullName>
    </submittedName>
</protein>
<proteinExistence type="predicted"/>
<gene>
    <name evidence="2" type="ORF">D9756_010170</name>
</gene>
<comment type="caution">
    <text evidence="2">The sequence shown here is derived from an EMBL/GenBank/DDBJ whole genome shotgun (WGS) entry which is preliminary data.</text>
</comment>
<name>A0A8H5CV56_9AGAR</name>
<accession>A0A8H5CV56</accession>
<feature type="region of interest" description="Disordered" evidence="1">
    <location>
        <begin position="81"/>
        <end position="106"/>
    </location>
</feature>
<evidence type="ECO:0000256" key="1">
    <source>
        <dbReference type="SAM" id="MobiDB-lite"/>
    </source>
</evidence>
<dbReference type="AlphaFoldDB" id="A0A8H5CV56"/>